<sequence length="256" mass="29740">MKLSILLIFFGCINGCKKERKKVAEKTIAVAKKKDSLVLLPKYLTKNYVLGKFDYTKNPDFVIVPKENSSKKIYLRKEVLTAFLKMKNAAQKEGITLKVISGTRNFEHQKNIWNYKWNVKFKNLAPLKRAQKILEYSSMPSTSRHHWGTDLDLNSLSNTHFLHGQGKKTYDWLLKNAARFGFHQVYTSKENGRTGYHEEKWHWSYTPLSTLYLKFYNDNVILKDINGFKGHTFAKDLNVIQAYVNGINPIISNLNI</sequence>
<proteinExistence type="predicted"/>
<comment type="caution">
    <text evidence="2">The sequence shown here is derived from an EMBL/GenBank/DDBJ whole genome shotgun (WGS) entry which is preliminary data.</text>
</comment>
<dbReference type="GO" id="GO:0008233">
    <property type="term" value="F:peptidase activity"/>
    <property type="evidence" value="ECO:0007669"/>
    <property type="project" value="InterPro"/>
</dbReference>
<dbReference type="OrthoDB" id="9792074at2"/>
<dbReference type="PANTHER" id="PTHR34385">
    <property type="entry name" value="D-ALANYL-D-ALANINE CARBOXYPEPTIDASE"/>
    <property type="match status" value="1"/>
</dbReference>
<accession>A0A2P6CFI1</accession>
<gene>
    <name evidence="2" type="ORF">BTO14_02380</name>
</gene>
<dbReference type="EMBL" id="MSCK01000001">
    <property type="protein sequence ID" value="PQJ73669.1"/>
    <property type="molecule type" value="Genomic_DNA"/>
</dbReference>
<dbReference type="GO" id="GO:0006508">
    <property type="term" value="P:proteolysis"/>
    <property type="evidence" value="ECO:0007669"/>
    <property type="project" value="InterPro"/>
</dbReference>
<evidence type="ECO:0000313" key="2">
    <source>
        <dbReference type="EMBL" id="PQJ73669.1"/>
    </source>
</evidence>
<reference evidence="2 3" key="1">
    <citation type="submission" date="2016-12" db="EMBL/GenBank/DDBJ databases">
        <title>Trade-off between light-utilization and light-protection in marine flavobacteria.</title>
        <authorList>
            <person name="Kumagai Y."/>
            <person name="Yoshizawa S."/>
            <person name="Kogure K."/>
            <person name="Iwasaki W."/>
        </authorList>
    </citation>
    <scope>NUCLEOTIDE SEQUENCE [LARGE SCALE GENOMIC DNA]</scope>
    <source>
        <strain evidence="2 3">KCTC 12100</strain>
    </source>
</reference>
<dbReference type="Pfam" id="PF02557">
    <property type="entry name" value="VanY"/>
    <property type="match status" value="1"/>
</dbReference>
<dbReference type="InterPro" id="IPR009045">
    <property type="entry name" value="Zn_M74/Hedgehog-like"/>
</dbReference>
<dbReference type="SUPFAM" id="SSF55166">
    <property type="entry name" value="Hedgehog/DD-peptidase"/>
    <property type="match status" value="1"/>
</dbReference>
<evidence type="ECO:0000259" key="1">
    <source>
        <dbReference type="Pfam" id="PF02557"/>
    </source>
</evidence>
<organism evidence="2 3">
    <name type="scientific">Polaribacter butkevichii</name>
    <dbReference type="NCBI Taxonomy" id="218490"/>
    <lineage>
        <taxon>Bacteria</taxon>
        <taxon>Pseudomonadati</taxon>
        <taxon>Bacteroidota</taxon>
        <taxon>Flavobacteriia</taxon>
        <taxon>Flavobacteriales</taxon>
        <taxon>Flavobacteriaceae</taxon>
    </lineage>
</organism>
<name>A0A2P6CFI1_9FLAO</name>
<keyword evidence="3" id="KW-1185">Reference proteome</keyword>
<evidence type="ECO:0000313" key="3">
    <source>
        <dbReference type="Proteomes" id="UP000247345"/>
    </source>
</evidence>
<dbReference type="Gene3D" id="3.30.1380.10">
    <property type="match status" value="1"/>
</dbReference>
<dbReference type="InterPro" id="IPR003709">
    <property type="entry name" value="VanY-like_core_dom"/>
</dbReference>
<protein>
    <recommendedName>
        <fullName evidence="1">D-alanyl-D-alanine carboxypeptidase-like core domain-containing protein</fullName>
    </recommendedName>
</protein>
<dbReference type="AlphaFoldDB" id="A0A2P6CFI1"/>
<dbReference type="Proteomes" id="UP000247345">
    <property type="component" value="Unassembled WGS sequence"/>
</dbReference>
<feature type="domain" description="D-alanyl-D-alanine carboxypeptidase-like core" evidence="1">
    <location>
        <begin position="73"/>
        <end position="207"/>
    </location>
</feature>
<dbReference type="CDD" id="cd14847">
    <property type="entry name" value="DD-carboxypeptidase_like"/>
    <property type="match status" value="1"/>
</dbReference>
<dbReference type="InterPro" id="IPR052179">
    <property type="entry name" value="DD-CPase-like"/>
</dbReference>
<dbReference type="PANTHER" id="PTHR34385:SF1">
    <property type="entry name" value="PEPTIDOGLYCAN L-ALANYL-D-GLUTAMATE ENDOPEPTIDASE CWLK"/>
    <property type="match status" value="1"/>
</dbReference>